<dbReference type="Pfam" id="PF01032">
    <property type="entry name" value="FecCD"/>
    <property type="match status" value="1"/>
</dbReference>
<feature type="transmembrane region" description="Helical" evidence="8">
    <location>
        <begin position="154"/>
        <end position="174"/>
    </location>
</feature>
<feature type="transmembrane region" description="Helical" evidence="8">
    <location>
        <begin position="242"/>
        <end position="269"/>
    </location>
</feature>
<evidence type="ECO:0000256" key="6">
    <source>
        <dbReference type="ARBA" id="ARBA00022989"/>
    </source>
</evidence>
<comment type="subcellular location">
    <subcellularLocation>
        <location evidence="1">Cell membrane</location>
        <topology evidence="1">Multi-pass membrane protein</topology>
    </subcellularLocation>
</comment>
<dbReference type="InterPro" id="IPR000522">
    <property type="entry name" value="ABC_transptr_permease_BtuC"/>
</dbReference>
<sequence>MKASLRHRSNLAPARSFIALLATLLLVLLLGLCIGSTMISPLEVIVHLLGQESANAFTIDTLRLPRLLLSVLVGAALGVSGLIMQAVIRNPLGSPDILGVTGGASLGAVFFITSLAGTISLKWLPLAAIIGAAAVSILIYLLAWRGGVTSIRLVLIGIGMAAAMGALTTMVIVFSDEHSTVQAYIWMVGSVYGANWGDVRAMLPWAIVILPLAMLFARTANVQELGDELATGLGVRVQLARLSLLAISVALAGSAVAYAGAIGFVGLIAPHIARRLVGRTFTRLIPATAIIGGIIVAVADTIARTAFLPHDLPAGVFVSGIGAPFFMYLLYRNRHH</sequence>
<feature type="transmembrane region" description="Helical" evidence="8">
    <location>
        <begin position="203"/>
        <end position="222"/>
    </location>
</feature>
<gene>
    <name evidence="9" type="ORF">ACFQ2I_14860</name>
</gene>
<dbReference type="InterPro" id="IPR037294">
    <property type="entry name" value="ABC_BtuC-like"/>
</dbReference>
<keyword evidence="6 8" id="KW-1133">Transmembrane helix</keyword>
<dbReference type="SUPFAM" id="SSF81345">
    <property type="entry name" value="ABC transporter involved in vitamin B12 uptake, BtuC"/>
    <property type="match status" value="1"/>
</dbReference>
<feature type="transmembrane region" description="Helical" evidence="8">
    <location>
        <begin position="67"/>
        <end position="88"/>
    </location>
</feature>
<feature type="transmembrane region" description="Helical" evidence="8">
    <location>
        <begin position="281"/>
        <end position="302"/>
    </location>
</feature>
<name>A0ABW3HT19_9BACL</name>
<dbReference type="PANTHER" id="PTHR30472">
    <property type="entry name" value="FERRIC ENTEROBACTIN TRANSPORT SYSTEM PERMEASE PROTEIN"/>
    <property type="match status" value="1"/>
</dbReference>
<evidence type="ECO:0000313" key="10">
    <source>
        <dbReference type="Proteomes" id="UP001596989"/>
    </source>
</evidence>
<keyword evidence="3" id="KW-0813">Transport</keyword>
<feature type="transmembrane region" description="Helical" evidence="8">
    <location>
        <begin position="97"/>
        <end position="117"/>
    </location>
</feature>
<evidence type="ECO:0000256" key="7">
    <source>
        <dbReference type="ARBA" id="ARBA00023136"/>
    </source>
</evidence>
<accession>A0ABW3HT19</accession>
<reference evidence="10" key="1">
    <citation type="journal article" date="2019" name="Int. J. Syst. Evol. Microbiol.">
        <title>The Global Catalogue of Microorganisms (GCM) 10K type strain sequencing project: providing services to taxonomists for standard genome sequencing and annotation.</title>
        <authorList>
            <consortium name="The Broad Institute Genomics Platform"/>
            <consortium name="The Broad Institute Genome Sequencing Center for Infectious Disease"/>
            <person name="Wu L."/>
            <person name="Ma J."/>
        </authorList>
    </citation>
    <scope>NUCLEOTIDE SEQUENCE [LARGE SCALE GENOMIC DNA]</scope>
    <source>
        <strain evidence="10">CCUG 59129</strain>
    </source>
</reference>
<evidence type="ECO:0000256" key="8">
    <source>
        <dbReference type="SAM" id="Phobius"/>
    </source>
</evidence>
<feature type="transmembrane region" description="Helical" evidence="8">
    <location>
        <begin position="180"/>
        <end position="196"/>
    </location>
</feature>
<evidence type="ECO:0000256" key="3">
    <source>
        <dbReference type="ARBA" id="ARBA00022448"/>
    </source>
</evidence>
<feature type="transmembrane region" description="Helical" evidence="8">
    <location>
        <begin position="314"/>
        <end position="331"/>
    </location>
</feature>
<dbReference type="CDD" id="cd06550">
    <property type="entry name" value="TM_ABC_iron-siderophores_like"/>
    <property type="match status" value="1"/>
</dbReference>
<evidence type="ECO:0000256" key="1">
    <source>
        <dbReference type="ARBA" id="ARBA00004651"/>
    </source>
</evidence>
<dbReference type="PANTHER" id="PTHR30472:SF24">
    <property type="entry name" value="FERRIC ENTEROBACTIN TRANSPORT SYSTEM PERMEASE PROTEIN FEPG"/>
    <property type="match status" value="1"/>
</dbReference>
<feature type="transmembrane region" description="Helical" evidence="8">
    <location>
        <begin position="123"/>
        <end position="142"/>
    </location>
</feature>
<keyword evidence="4" id="KW-1003">Cell membrane</keyword>
<dbReference type="EMBL" id="JBHTJZ010000023">
    <property type="protein sequence ID" value="MFD0960671.1"/>
    <property type="molecule type" value="Genomic_DNA"/>
</dbReference>
<keyword evidence="10" id="KW-1185">Reference proteome</keyword>
<comment type="caution">
    <text evidence="9">The sequence shown here is derived from an EMBL/GenBank/DDBJ whole genome shotgun (WGS) entry which is preliminary data.</text>
</comment>
<dbReference type="RefSeq" id="WP_377565294.1">
    <property type="nucleotide sequence ID" value="NZ_JBHTJZ010000023.1"/>
</dbReference>
<dbReference type="Gene3D" id="1.10.3470.10">
    <property type="entry name" value="ABC transporter involved in vitamin B12 uptake, BtuC"/>
    <property type="match status" value="1"/>
</dbReference>
<organism evidence="9 10">
    <name type="scientific">Paenibacillus chungangensis</name>
    <dbReference type="NCBI Taxonomy" id="696535"/>
    <lineage>
        <taxon>Bacteria</taxon>
        <taxon>Bacillati</taxon>
        <taxon>Bacillota</taxon>
        <taxon>Bacilli</taxon>
        <taxon>Bacillales</taxon>
        <taxon>Paenibacillaceae</taxon>
        <taxon>Paenibacillus</taxon>
    </lineage>
</organism>
<keyword evidence="7 8" id="KW-0472">Membrane</keyword>
<keyword evidence="5 8" id="KW-0812">Transmembrane</keyword>
<evidence type="ECO:0000256" key="5">
    <source>
        <dbReference type="ARBA" id="ARBA00022692"/>
    </source>
</evidence>
<evidence type="ECO:0000256" key="2">
    <source>
        <dbReference type="ARBA" id="ARBA00007935"/>
    </source>
</evidence>
<protein>
    <submittedName>
        <fullName evidence="9">FecCD family ABC transporter permease</fullName>
    </submittedName>
</protein>
<proteinExistence type="inferred from homology"/>
<evidence type="ECO:0000256" key="4">
    <source>
        <dbReference type="ARBA" id="ARBA00022475"/>
    </source>
</evidence>
<dbReference type="Proteomes" id="UP001596989">
    <property type="component" value="Unassembled WGS sequence"/>
</dbReference>
<evidence type="ECO:0000313" key="9">
    <source>
        <dbReference type="EMBL" id="MFD0960671.1"/>
    </source>
</evidence>
<comment type="similarity">
    <text evidence="2">Belongs to the binding-protein-dependent transport system permease family. FecCD subfamily.</text>
</comment>